<sequence>MKISDKKVVALTYTLTVDGQVADQTTEDRPLDFIFGMGYLLPKFEENIAGKEPGDSFEFTLTPSEGYGEHNPELVVELPKHIFEVDGKIQEGLLTVGNMIPMMNQQGGVMHGKVHEVKDDSVMMNFNHPMAGKTLNFTGKILTVRDATEQELTEGLHGELKQSSCGGGCSSCGGDCCGGCN</sequence>
<evidence type="ECO:0000256" key="3">
    <source>
        <dbReference type="ARBA" id="ARBA00006577"/>
    </source>
</evidence>
<proteinExistence type="inferred from homology"/>
<evidence type="ECO:0000256" key="10">
    <source>
        <dbReference type="RuleBase" id="RU003915"/>
    </source>
</evidence>
<comment type="catalytic activity">
    <reaction evidence="1 9 10">
        <text>[protein]-peptidylproline (omega=180) = [protein]-peptidylproline (omega=0)</text>
        <dbReference type="Rhea" id="RHEA:16237"/>
        <dbReference type="Rhea" id="RHEA-COMP:10747"/>
        <dbReference type="Rhea" id="RHEA-COMP:10748"/>
        <dbReference type="ChEBI" id="CHEBI:83833"/>
        <dbReference type="ChEBI" id="CHEBI:83834"/>
        <dbReference type="EC" id="5.2.1.8"/>
    </reaction>
</comment>
<dbReference type="GO" id="GO:0003755">
    <property type="term" value="F:peptidyl-prolyl cis-trans isomerase activity"/>
    <property type="evidence" value="ECO:0007669"/>
    <property type="project" value="UniProtKB-UniRule"/>
</dbReference>
<evidence type="ECO:0000256" key="7">
    <source>
        <dbReference type="ARBA" id="ARBA00023235"/>
    </source>
</evidence>
<gene>
    <name evidence="12" type="ORF">IAC94_08575</name>
</gene>
<evidence type="ECO:0000256" key="6">
    <source>
        <dbReference type="ARBA" id="ARBA00023186"/>
    </source>
</evidence>
<dbReference type="InterPro" id="IPR001179">
    <property type="entry name" value="PPIase_FKBP_dom"/>
</dbReference>
<dbReference type="EMBL" id="DVHI01000103">
    <property type="protein sequence ID" value="HIR63552.1"/>
    <property type="molecule type" value="Genomic_DNA"/>
</dbReference>
<evidence type="ECO:0000256" key="5">
    <source>
        <dbReference type="ARBA" id="ARBA00023110"/>
    </source>
</evidence>
<dbReference type="Pfam" id="PF00254">
    <property type="entry name" value="FKBP_C"/>
    <property type="match status" value="1"/>
</dbReference>
<evidence type="ECO:0000259" key="11">
    <source>
        <dbReference type="PROSITE" id="PS50059"/>
    </source>
</evidence>
<evidence type="ECO:0000256" key="1">
    <source>
        <dbReference type="ARBA" id="ARBA00000971"/>
    </source>
</evidence>
<dbReference type="AlphaFoldDB" id="A0A9D1E2N2"/>
<evidence type="ECO:0000256" key="4">
    <source>
        <dbReference type="ARBA" id="ARBA00022490"/>
    </source>
</evidence>
<evidence type="ECO:0000313" key="13">
    <source>
        <dbReference type="Proteomes" id="UP000886744"/>
    </source>
</evidence>
<protein>
    <recommendedName>
        <fullName evidence="10">Peptidyl-prolyl cis-trans isomerase</fullName>
        <ecNumber evidence="10">5.2.1.8</ecNumber>
    </recommendedName>
</protein>
<evidence type="ECO:0000256" key="2">
    <source>
        <dbReference type="ARBA" id="ARBA00004496"/>
    </source>
</evidence>
<keyword evidence="4" id="KW-0963">Cytoplasm</keyword>
<dbReference type="PANTHER" id="PTHR47861:SF3">
    <property type="entry name" value="FKBP-TYPE PEPTIDYL-PROLYL CIS-TRANS ISOMERASE SLYD"/>
    <property type="match status" value="1"/>
</dbReference>
<keyword evidence="5 9" id="KW-0697">Rotamase</keyword>
<evidence type="ECO:0000313" key="12">
    <source>
        <dbReference type="EMBL" id="HIR63552.1"/>
    </source>
</evidence>
<evidence type="ECO:0000256" key="8">
    <source>
        <dbReference type="ARBA" id="ARBA00037071"/>
    </source>
</evidence>
<reference evidence="12" key="1">
    <citation type="submission" date="2020-10" db="EMBL/GenBank/DDBJ databases">
        <authorList>
            <person name="Gilroy R."/>
        </authorList>
    </citation>
    <scope>NUCLEOTIDE SEQUENCE</scope>
    <source>
        <strain evidence="12">ChiHjej13B12-12457</strain>
    </source>
</reference>
<evidence type="ECO:0000256" key="9">
    <source>
        <dbReference type="PROSITE-ProRule" id="PRU00277"/>
    </source>
</evidence>
<keyword evidence="6" id="KW-0143">Chaperone</keyword>
<keyword evidence="7 9" id="KW-0413">Isomerase</keyword>
<comment type="caution">
    <text evidence="12">The sequence shown here is derived from an EMBL/GenBank/DDBJ whole genome shotgun (WGS) entry which is preliminary data.</text>
</comment>
<dbReference type="EC" id="5.2.1.8" evidence="10"/>
<dbReference type="Proteomes" id="UP000886744">
    <property type="component" value="Unassembled WGS sequence"/>
</dbReference>
<comment type="similarity">
    <text evidence="3 10">Belongs to the FKBP-type PPIase family.</text>
</comment>
<comment type="subcellular location">
    <subcellularLocation>
        <location evidence="2">Cytoplasm</location>
    </subcellularLocation>
</comment>
<dbReference type="InterPro" id="IPR046357">
    <property type="entry name" value="PPIase_dom_sf"/>
</dbReference>
<dbReference type="PROSITE" id="PS50059">
    <property type="entry name" value="FKBP_PPIASE"/>
    <property type="match status" value="1"/>
</dbReference>
<dbReference type="GO" id="GO:0005737">
    <property type="term" value="C:cytoplasm"/>
    <property type="evidence" value="ECO:0007669"/>
    <property type="project" value="UniProtKB-SubCell"/>
</dbReference>
<dbReference type="GO" id="GO:0042026">
    <property type="term" value="P:protein refolding"/>
    <property type="evidence" value="ECO:0007669"/>
    <property type="project" value="UniProtKB-ARBA"/>
</dbReference>
<reference evidence="12" key="2">
    <citation type="journal article" date="2021" name="PeerJ">
        <title>Extensive microbial diversity within the chicken gut microbiome revealed by metagenomics and culture.</title>
        <authorList>
            <person name="Gilroy R."/>
            <person name="Ravi A."/>
            <person name="Getino M."/>
            <person name="Pursley I."/>
            <person name="Horton D.L."/>
            <person name="Alikhan N.F."/>
            <person name="Baker D."/>
            <person name="Gharbi K."/>
            <person name="Hall N."/>
            <person name="Watson M."/>
            <person name="Adriaenssens E.M."/>
            <person name="Foster-Nyarko E."/>
            <person name="Jarju S."/>
            <person name="Secka A."/>
            <person name="Antonio M."/>
            <person name="Oren A."/>
            <person name="Chaudhuri R.R."/>
            <person name="La Ragione R."/>
            <person name="Hildebrand F."/>
            <person name="Pallen M.J."/>
        </authorList>
    </citation>
    <scope>NUCLEOTIDE SEQUENCE</scope>
    <source>
        <strain evidence="12">ChiHjej13B12-12457</strain>
    </source>
</reference>
<dbReference type="PANTHER" id="PTHR47861">
    <property type="entry name" value="FKBP-TYPE PEPTIDYL-PROLYL CIS-TRANS ISOMERASE SLYD"/>
    <property type="match status" value="1"/>
</dbReference>
<feature type="domain" description="PPIase FKBP-type" evidence="11">
    <location>
        <begin position="6"/>
        <end position="81"/>
    </location>
</feature>
<dbReference type="Gene3D" id="3.10.50.40">
    <property type="match status" value="1"/>
</dbReference>
<comment type="function">
    <text evidence="8">Also involved in hydrogenase metallocenter assembly, probably by participating in the nickel insertion step. This function in hydrogenase biosynthesis requires chaperone activity and the presence of the metal-binding domain, but not PPIase activity.</text>
</comment>
<dbReference type="SUPFAM" id="SSF54534">
    <property type="entry name" value="FKBP-like"/>
    <property type="match status" value="1"/>
</dbReference>
<accession>A0A9D1E2N2</accession>
<name>A0A9D1E2N2_9BACT</name>
<organism evidence="12 13">
    <name type="scientific">Candidatus Coprenecus avistercoris</name>
    <dbReference type="NCBI Taxonomy" id="2840730"/>
    <lineage>
        <taxon>Bacteria</taxon>
        <taxon>Pseudomonadati</taxon>
        <taxon>Bacteroidota</taxon>
        <taxon>Bacteroidia</taxon>
        <taxon>Bacteroidales</taxon>
        <taxon>Rikenellaceae</taxon>
        <taxon>Rikenellaceae incertae sedis</taxon>
        <taxon>Candidatus Coprenecus</taxon>
    </lineage>
</organism>